<dbReference type="AlphaFoldDB" id="A0A2M7QJJ7"/>
<dbReference type="EMBL" id="PFLI01000019">
    <property type="protein sequence ID" value="PIY72524.1"/>
    <property type="molecule type" value="Genomic_DNA"/>
</dbReference>
<reference evidence="3" key="1">
    <citation type="submission" date="2017-09" db="EMBL/GenBank/DDBJ databases">
        <title>Depth-based differentiation of microbial function through sediment-hosted aquifers and enrichment of novel symbionts in the deep terrestrial subsurface.</title>
        <authorList>
            <person name="Probst A.J."/>
            <person name="Ladd B."/>
            <person name="Jarett J.K."/>
            <person name="Geller-Mcgrath D.E."/>
            <person name="Sieber C.M.K."/>
            <person name="Emerson J.B."/>
            <person name="Anantharaman K."/>
            <person name="Thomas B.C."/>
            <person name="Malmstrom R."/>
            <person name="Stieglmeier M."/>
            <person name="Klingl A."/>
            <person name="Woyke T."/>
            <person name="Ryan C.M."/>
            <person name="Banfield J.F."/>
        </authorList>
    </citation>
    <scope>NUCLEOTIDE SEQUENCE [LARGE SCALE GENOMIC DNA]</scope>
</reference>
<evidence type="ECO:0000313" key="2">
    <source>
        <dbReference type="EMBL" id="PIY72524.1"/>
    </source>
</evidence>
<evidence type="ECO:0000259" key="1">
    <source>
        <dbReference type="Pfam" id="PF01593"/>
    </source>
</evidence>
<comment type="caution">
    <text evidence="2">The sequence shown here is derived from an EMBL/GenBank/DDBJ whole genome shotgun (WGS) entry which is preliminary data.</text>
</comment>
<dbReference type="InterPro" id="IPR036188">
    <property type="entry name" value="FAD/NAD-bd_sf"/>
</dbReference>
<dbReference type="PANTHER" id="PTHR42923:SF46">
    <property type="entry name" value="AMINE OXIDASE"/>
    <property type="match status" value="1"/>
</dbReference>
<protein>
    <recommendedName>
        <fullName evidence="1">Amine oxidase domain-containing protein</fullName>
    </recommendedName>
</protein>
<dbReference type="InterPro" id="IPR050464">
    <property type="entry name" value="Zeta_carotene_desat/Oxidored"/>
</dbReference>
<sequence length="427" mass="49522">MKIAIIGGGITGLTSAFYLTQKGHEVTIFERENLCGGLASGFLTNNWNWHLERTYHHIFSNDNDILQFSKKIGFDEFFFTSPQTSSLYNSRTFPVDTPQDLLNFPLLSVPEKLRAGIVIAFLKISPFFSYYEKKTASKFLKETMGDQAWIILWEELFRKKFGKYAEKIVASFIWARIKKRSKNLGYPTGGFQNFINHIVKQTISRGADIKNNCSVTRIDKHRGTFTIYYSEVGAISNRFQKKEFDVVISTLPTPILVKIGESLFDRGYIERLKKIIYLSAVNLILETNTPILNKVYWLSICDKNIPIMCIVQHTNFIDKKHYGNNHISYVANYVEENNWRMRAPKEEVISKYLQYLRILNAKFSIQNSHLFKVLYAQPIFNKEFVKNKPEIITPVHNLYIANLEMTYPYDRGTNFAVRLGKQVAEMV</sequence>
<dbReference type="PRINTS" id="PR00419">
    <property type="entry name" value="ADXRDTASE"/>
</dbReference>
<organism evidence="2 3">
    <name type="scientific">Candidatus Roizmanbacteria bacterium CG_4_10_14_0_8_um_filter_33_9</name>
    <dbReference type="NCBI Taxonomy" id="1974826"/>
    <lineage>
        <taxon>Bacteria</taxon>
        <taxon>Candidatus Roizmaniibacteriota</taxon>
    </lineage>
</organism>
<dbReference type="InterPro" id="IPR002937">
    <property type="entry name" value="Amino_oxidase"/>
</dbReference>
<evidence type="ECO:0000313" key="3">
    <source>
        <dbReference type="Proteomes" id="UP000229401"/>
    </source>
</evidence>
<dbReference type="PANTHER" id="PTHR42923">
    <property type="entry name" value="PROTOPORPHYRINOGEN OXIDASE"/>
    <property type="match status" value="1"/>
</dbReference>
<name>A0A2M7QJJ7_9BACT</name>
<accession>A0A2M7QJJ7</accession>
<dbReference type="NCBIfam" id="NF005560">
    <property type="entry name" value="PRK07233.1"/>
    <property type="match status" value="1"/>
</dbReference>
<dbReference type="Proteomes" id="UP000229401">
    <property type="component" value="Unassembled WGS sequence"/>
</dbReference>
<dbReference type="SUPFAM" id="SSF51905">
    <property type="entry name" value="FAD/NAD(P)-binding domain"/>
    <property type="match status" value="1"/>
</dbReference>
<dbReference type="GO" id="GO:0016491">
    <property type="term" value="F:oxidoreductase activity"/>
    <property type="evidence" value="ECO:0007669"/>
    <property type="project" value="InterPro"/>
</dbReference>
<dbReference type="Pfam" id="PF01593">
    <property type="entry name" value="Amino_oxidase"/>
    <property type="match status" value="1"/>
</dbReference>
<proteinExistence type="predicted"/>
<gene>
    <name evidence="2" type="ORF">COY87_00470</name>
</gene>
<dbReference type="Gene3D" id="3.50.50.60">
    <property type="entry name" value="FAD/NAD(P)-binding domain"/>
    <property type="match status" value="1"/>
</dbReference>
<feature type="domain" description="Amine oxidase" evidence="1">
    <location>
        <begin position="10"/>
        <end position="359"/>
    </location>
</feature>